<dbReference type="Gene3D" id="1.10.340.70">
    <property type="match status" value="1"/>
</dbReference>
<dbReference type="GO" id="GO:0004519">
    <property type="term" value="F:endonuclease activity"/>
    <property type="evidence" value="ECO:0007669"/>
    <property type="project" value="UniProtKB-KW"/>
</dbReference>
<dbReference type="Gene3D" id="3.30.420.10">
    <property type="entry name" value="Ribonuclease H-like superfamily/Ribonuclease H"/>
    <property type="match status" value="1"/>
</dbReference>
<keyword evidence="12" id="KW-1185">Reference proteome</keyword>
<dbReference type="PROSITE" id="PS50994">
    <property type="entry name" value="INTEGRASE"/>
    <property type="match status" value="1"/>
</dbReference>
<evidence type="ECO:0000256" key="8">
    <source>
        <dbReference type="PROSITE-ProRule" id="PRU00047"/>
    </source>
</evidence>
<dbReference type="CDD" id="cd00303">
    <property type="entry name" value="retropepsin_like"/>
    <property type="match status" value="1"/>
</dbReference>
<dbReference type="Pfam" id="PF17921">
    <property type="entry name" value="Integrase_H2C2"/>
    <property type="match status" value="1"/>
</dbReference>
<evidence type="ECO:0000259" key="10">
    <source>
        <dbReference type="PROSITE" id="PS50158"/>
    </source>
</evidence>
<dbReference type="CDD" id="cd01647">
    <property type="entry name" value="RT_LTR"/>
    <property type="match status" value="1"/>
</dbReference>
<dbReference type="InterPro" id="IPR043502">
    <property type="entry name" value="DNA/RNA_pol_sf"/>
</dbReference>
<feature type="domain" description="CCHC-type" evidence="10">
    <location>
        <begin position="253"/>
        <end position="267"/>
    </location>
</feature>
<keyword evidence="8" id="KW-0479">Metal-binding</keyword>
<proteinExistence type="predicted"/>
<keyword evidence="5" id="KW-0255">Endonuclease</keyword>
<dbReference type="Gene3D" id="2.40.70.10">
    <property type="entry name" value="Acid Proteases"/>
    <property type="match status" value="1"/>
</dbReference>
<dbReference type="OrthoDB" id="783080at2759"/>
<sequence>MFPPNVPQQDFKPGMIQLLPTFHGLENENPYVHIREFEEVVATFHSQPGTIDAVRLKFFPFSLKDRAKSWLYSLRPRSIGSWDEMTQVFFNKYFPHHKTSGLKRQISTFAQKDSETLYQVWERFKDLLNLCPHHGYESWRLVSYFYEGLTPRERQFVEMMCNGEFLQKDPDEAIEYLNDLAEKAHTWTGPSATDSTSRSRPTATPSSGGIYHLREEDNLKARIEILTRELEALKTKDTKVTHTVSRVESHGPCFVCGGVDHLAQDCPTFAEMRGVYEEHCNALGMYKKPFTPFSDTYNPGWRNHPHFSWKSDPQHPAQPQLPRAYSTPPYHAPSSRNPLEDTLHASIEAQNKTNQKFESMITQVVEENKEIRSQVSKLISALTVNERGKFPSQAQPNPQGQHMAQTSNPDRQDLKEVNSITTRSGKVIERVPKPKDTQEKLSSDVVDVPREEEIVKSPVRVPFPQALKSTSRVMDHSSEILENLRQVKINLPLLHVIKQVPTYAKVLKDLCTVKRKHHVKKTAFLTEQVSALIEQRIPPKYKDPGCPTISCIIGNHEFAQALLDLGASVNLMPYSVYLQLGLGEIKPTSVVLQLADRSVKIPRGIVEDVLIQVDKFYYPVDFLILDTHSVVISESKIPIILGRPFLATANALINCRNGLMKLSFGHMTLEVNIFHISKQPQEDDECHQTYLINTLMQEEAITKHDPDPLEYFLINSGFDSTFDSNDVTNICAVFDSSQDYGTRTWQPRFEELPLMREQPKPSTIEAPKVELKPLPKGLKHAFLGPGDTFPVIISSDLSASQGKKLLTTLNEHKSALGWTMADIKGISPLICSHRIHLEEGANPRRDPQRRLNPTMKEVVKNEVLKLLDAGIIYPIADSKWVSPTQVVPKKSGVTVVKNDVGELVPTKAATGWRMCIDYRKLNAATRKDHFPFPFIDQILERVAGHPFYCFLDGYSGYYQIEIALEDQDKTTFTCPFGTYAFRRMPFGLCNAPATFQRCMMSIFSDMVENCMEVFMDDLTVFGDSFDVCLFNLKRVLARCKEKGLVLNWEKCHFMVPSGIVLGHIVSSRGIEVDQSKIELISKLPTPKTVKDVRSFLGHAGFYRRFIQNFSAISRPLCNLLVKDTPFEWTQECQAAFQTLIGKLTSAPIMQPPDWSLPFEIMCDASDYAVGAVLGQRREGKPFVIYYASRTLNSAQMNYSTTEKELLAVVFALDKFRAYLIGSPITIFTDHAALKYLLAKKDAKARLIRWILLLQEFNLTIKDKKGLENGVADHLSRLIFEDTTDTPPIRDDFPDEQLFSITSMPWFAHIVNYLVTGEMPSDWNAQDKQKFLTEVRSFYWDDPHLFKYCPDQIMRRCIPDDEIASVLEFCHSQACGGHFSMKKTAAKILQCGFYWPSLFRDTNVYCRSCEKCQKLGALSRRNMMPLNPILVIEIFDCWGIDFMGPFPPSFGYLYIIVAVDYVSKWVEAATCRNNDNKTVIKFLKENVLSRFGTPRVIISDRGTHFCNRSFEALMRKYGVVHKISTAYHPQTSGQVELANREIKRILEKTVNPDRKDWSLRLTDALWAYRTAFKTPLGMSPYRLVFGKPCHLPVELEHRAYWAIKNFNFDLPEAGELRKFQMTELEELRNEAYENSKIYKAKMKAFHDRNILRKTFAPNQRVYLYDSRLHKHPGKLRSRWTGPFVVKHTFENGAVEIEDPRDGRMFKVNGQRLKPVLEKEAPVEEDILLMDPVYEQ</sequence>
<evidence type="ECO:0000256" key="3">
    <source>
        <dbReference type="ARBA" id="ARBA00022695"/>
    </source>
</evidence>
<dbReference type="Pfam" id="PF03732">
    <property type="entry name" value="Retrotrans_gag"/>
    <property type="match status" value="1"/>
</dbReference>
<dbReference type="Gene3D" id="3.30.70.270">
    <property type="match status" value="2"/>
</dbReference>
<keyword evidence="4" id="KW-0540">Nuclease</keyword>
<keyword evidence="6" id="KW-0378">Hydrolase</keyword>
<feature type="domain" description="Integrase catalytic" evidence="11">
    <location>
        <begin position="1423"/>
        <end position="1587"/>
    </location>
</feature>
<dbReference type="Proteomes" id="UP000228380">
    <property type="component" value="Unplaced"/>
</dbReference>
<dbReference type="InterPro" id="IPR041588">
    <property type="entry name" value="Integrase_H2C2"/>
</dbReference>
<feature type="region of interest" description="Disordered" evidence="9">
    <location>
        <begin position="187"/>
        <end position="210"/>
    </location>
</feature>
<keyword evidence="7" id="KW-0695">RNA-directed DNA polymerase</keyword>
<dbReference type="InterPro" id="IPR001584">
    <property type="entry name" value="Integrase_cat-core"/>
</dbReference>
<dbReference type="GeneID" id="120106748"/>
<dbReference type="Pfam" id="PF00665">
    <property type="entry name" value="rve"/>
    <property type="match status" value="1"/>
</dbReference>
<evidence type="ECO:0000256" key="9">
    <source>
        <dbReference type="SAM" id="MobiDB-lite"/>
    </source>
</evidence>
<accession>A0A8B8ZWJ6</accession>
<dbReference type="FunFam" id="3.10.20.370:FF:000001">
    <property type="entry name" value="Retrovirus-related Pol polyprotein from transposon 17.6-like protein"/>
    <property type="match status" value="1"/>
</dbReference>
<evidence type="ECO:0000256" key="5">
    <source>
        <dbReference type="ARBA" id="ARBA00022759"/>
    </source>
</evidence>
<dbReference type="GO" id="GO:0003964">
    <property type="term" value="F:RNA-directed DNA polymerase activity"/>
    <property type="evidence" value="ECO:0007669"/>
    <property type="project" value="UniProtKB-KW"/>
</dbReference>
<dbReference type="InterPro" id="IPR012337">
    <property type="entry name" value="RNaseH-like_sf"/>
</dbReference>
<dbReference type="PANTHER" id="PTHR37984">
    <property type="entry name" value="PROTEIN CBG26694"/>
    <property type="match status" value="1"/>
</dbReference>
<evidence type="ECO:0000256" key="7">
    <source>
        <dbReference type="ARBA" id="ARBA00022918"/>
    </source>
</evidence>
<evidence type="ECO:0000256" key="1">
    <source>
        <dbReference type="ARBA" id="ARBA00012493"/>
    </source>
</evidence>
<dbReference type="InterPro" id="IPR000477">
    <property type="entry name" value="RT_dom"/>
</dbReference>
<dbReference type="Gene3D" id="3.10.10.10">
    <property type="entry name" value="HIV Type 1 Reverse Transcriptase, subunit A, domain 1"/>
    <property type="match status" value="1"/>
</dbReference>
<dbReference type="SUPFAM" id="SSF53098">
    <property type="entry name" value="Ribonuclease H-like"/>
    <property type="match status" value="1"/>
</dbReference>
<dbReference type="EC" id="2.7.7.49" evidence="1"/>
<evidence type="ECO:0000313" key="12">
    <source>
        <dbReference type="Proteomes" id="UP000228380"/>
    </source>
</evidence>
<evidence type="ECO:0000256" key="4">
    <source>
        <dbReference type="ARBA" id="ARBA00022722"/>
    </source>
</evidence>
<evidence type="ECO:0000259" key="11">
    <source>
        <dbReference type="PROSITE" id="PS50994"/>
    </source>
</evidence>
<feature type="compositionally biased region" description="Low complexity" evidence="9">
    <location>
        <begin position="190"/>
        <end position="207"/>
    </location>
</feature>
<dbReference type="GO" id="GO:0015074">
    <property type="term" value="P:DNA integration"/>
    <property type="evidence" value="ECO:0007669"/>
    <property type="project" value="InterPro"/>
</dbReference>
<gene>
    <name evidence="13" type="primary">LOC120106748</name>
</gene>
<name>A0A8B8ZWJ6_PHODC</name>
<dbReference type="InterPro" id="IPR050951">
    <property type="entry name" value="Retrovirus_Pol_polyprotein"/>
</dbReference>
<dbReference type="InterPro" id="IPR021109">
    <property type="entry name" value="Peptidase_aspartic_dom_sf"/>
</dbReference>
<dbReference type="Pfam" id="PF00078">
    <property type="entry name" value="RVT_1"/>
    <property type="match status" value="1"/>
</dbReference>
<evidence type="ECO:0000313" key="13">
    <source>
        <dbReference type="RefSeq" id="XP_038975729.1"/>
    </source>
</evidence>
<evidence type="ECO:0000256" key="2">
    <source>
        <dbReference type="ARBA" id="ARBA00022679"/>
    </source>
</evidence>
<dbReference type="GO" id="GO:0016787">
    <property type="term" value="F:hydrolase activity"/>
    <property type="evidence" value="ECO:0007669"/>
    <property type="project" value="UniProtKB-KW"/>
</dbReference>
<protein>
    <recommendedName>
        <fullName evidence="1">RNA-directed DNA polymerase</fullName>
        <ecNumber evidence="1">2.7.7.49</ecNumber>
    </recommendedName>
</protein>
<dbReference type="SUPFAM" id="SSF50630">
    <property type="entry name" value="Acid proteases"/>
    <property type="match status" value="1"/>
</dbReference>
<dbReference type="PROSITE" id="PS50158">
    <property type="entry name" value="ZF_CCHC"/>
    <property type="match status" value="1"/>
</dbReference>
<dbReference type="PANTHER" id="PTHR37984:SF5">
    <property type="entry name" value="PROTEIN NYNRIN-LIKE"/>
    <property type="match status" value="1"/>
</dbReference>
<keyword evidence="2" id="KW-0808">Transferase</keyword>
<dbReference type="KEGG" id="pda:120106748"/>
<dbReference type="SUPFAM" id="SSF56672">
    <property type="entry name" value="DNA/RNA polymerases"/>
    <property type="match status" value="1"/>
</dbReference>
<dbReference type="GO" id="GO:0003676">
    <property type="term" value="F:nucleic acid binding"/>
    <property type="evidence" value="ECO:0007669"/>
    <property type="project" value="InterPro"/>
</dbReference>
<dbReference type="InterPro" id="IPR041373">
    <property type="entry name" value="RT_RNaseH"/>
</dbReference>
<dbReference type="RefSeq" id="XP_038975729.1">
    <property type="nucleotide sequence ID" value="XM_039119801.1"/>
</dbReference>
<evidence type="ECO:0000256" key="6">
    <source>
        <dbReference type="ARBA" id="ARBA00022801"/>
    </source>
</evidence>
<feature type="region of interest" description="Disordered" evidence="9">
    <location>
        <begin position="308"/>
        <end position="338"/>
    </location>
</feature>
<dbReference type="Pfam" id="PF17917">
    <property type="entry name" value="RT_RNaseH"/>
    <property type="match status" value="1"/>
</dbReference>
<organism evidence="12 13">
    <name type="scientific">Phoenix dactylifera</name>
    <name type="common">Date palm</name>
    <dbReference type="NCBI Taxonomy" id="42345"/>
    <lineage>
        <taxon>Eukaryota</taxon>
        <taxon>Viridiplantae</taxon>
        <taxon>Streptophyta</taxon>
        <taxon>Embryophyta</taxon>
        <taxon>Tracheophyta</taxon>
        <taxon>Spermatophyta</taxon>
        <taxon>Magnoliopsida</taxon>
        <taxon>Liliopsida</taxon>
        <taxon>Arecaceae</taxon>
        <taxon>Coryphoideae</taxon>
        <taxon>Phoeniceae</taxon>
        <taxon>Phoenix</taxon>
    </lineage>
</organism>
<dbReference type="InterPro" id="IPR005162">
    <property type="entry name" value="Retrotrans_gag_dom"/>
</dbReference>
<keyword evidence="8" id="KW-0863">Zinc-finger</keyword>
<keyword evidence="8" id="KW-0862">Zinc</keyword>
<dbReference type="CDD" id="cd09274">
    <property type="entry name" value="RNase_HI_RT_Ty3"/>
    <property type="match status" value="1"/>
</dbReference>
<dbReference type="FunFam" id="3.30.70.270:FF:000026">
    <property type="entry name" value="Transposon Ty3-G Gag-Pol polyprotein"/>
    <property type="match status" value="1"/>
</dbReference>
<dbReference type="InterPro" id="IPR036397">
    <property type="entry name" value="RNaseH_sf"/>
</dbReference>
<reference evidence="13" key="1">
    <citation type="submission" date="2025-08" db="UniProtKB">
        <authorList>
            <consortium name="RefSeq"/>
        </authorList>
    </citation>
    <scope>IDENTIFICATION</scope>
    <source>
        <tissue evidence="13">Young leaves</tissue>
    </source>
</reference>
<dbReference type="InterPro" id="IPR043128">
    <property type="entry name" value="Rev_trsase/Diguanyl_cyclase"/>
</dbReference>
<dbReference type="SMART" id="SM00343">
    <property type="entry name" value="ZnF_C2HC"/>
    <property type="match status" value="1"/>
</dbReference>
<keyword evidence="3" id="KW-0548">Nucleotidyltransferase</keyword>
<dbReference type="GO" id="GO:0008270">
    <property type="term" value="F:zinc ion binding"/>
    <property type="evidence" value="ECO:0007669"/>
    <property type="project" value="UniProtKB-KW"/>
</dbReference>
<dbReference type="InterPro" id="IPR001878">
    <property type="entry name" value="Znf_CCHC"/>
</dbReference>